<dbReference type="InterPro" id="IPR005913">
    <property type="entry name" value="dTDP_dehydrorham_reduct"/>
</dbReference>
<dbReference type="PANTHER" id="PTHR10491:SF4">
    <property type="entry name" value="METHIONINE ADENOSYLTRANSFERASE 2 SUBUNIT BETA"/>
    <property type="match status" value="1"/>
</dbReference>
<reference evidence="2" key="1">
    <citation type="journal article" date="2020" name="Stud. Mycol.">
        <title>101 Dothideomycetes genomes: a test case for predicting lifestyles and emergence of pathogens.</title>
        <authorList>
            <person name="Haridas S."/>
            <person name="Albert R."/>
            <person name="Binder M."/>
            <person name="Bloem J."/>
            <person name="Labutti K."/>
            <person name="Salamov A."/>
            <person name="Andreopoulos B."/>
            <person name="Baker S."/>
            <person name="Barry K."/>
            <person name="Bills G."/>
            <person name="Bluhm B."/>
            <person name="Cannon C."/>
            <person name="Castanera R."/>
            <person name="Culley D."/>
            <person name="Daum C."/>
            <person name="Ezra D."/>
            <person name="Gonzalez J."/>
            <person name="Henrissat B."/>
            <person name="Kuo A."/>
            <person name="Liang C."/>
            <person name="Lipzen A."/>
            <person name="Lutzoni F."/>
            <person name="Magnuson J."/>
            <person name="Mondo S."/>
            <person name="Nolan M."/>
            <person name="Ohm R."/>
            <person name="Pangilinan J."/>
            <person name="Park H.-J."/>
            <person name="Ramirez L."/>
            <person name="Alfaro M."/>
            <person name="Sun H."/>
            <person name="Tritt A."/>
            <person name="Yoshinaga Y."/>
            <person name="Zwiers L.-H."/>
            <person name="Turgeon B."/>
            <person name="Goodwin S."/>
            <person name="Spatafora J."/>
            <person name="Crous P."/>
            <person name="Grigoriev I."/>
        </authorList>
    </citation>
    <scope>NUCLEOTIDE SEQUENCE</scope>
    <source>
        <strain evidence="2">CBS 122681</strain>
    </source>
</reference>
<evidence type="ECO:0000259" key="1">
    <source>
        <dbReference type="Pfam" id="PF01370"/>
    </source>
</evidence>
<feature type="domain" description="NAD-dependent epimerase/dehydratase" evidence="1">
    <location>
        <begin position="15"/>
        <end position="151"/>
    </location>
</feature>
<accession>A0A6A6T351</accession>
<organism evidence="2 3">
    <name type="scientific">Lophiostoma macrostomum CBS 122681</name>
    <dbReference type="NCBI Taxonomy" id="1314788"/>
    <lineage>
        <taxon>Eukaryota</taxon>
        <taxon>Fungi</taxon>
        <taxon>Dikarya</taxon>
        <taxon>Ascomycota</taxon>
        <taxon>Pezizomycotina</taxon>
        <taxon>Dothideomycetes</taxon>
        <taxon>Pleosporomycetidae</taxon>
        <taxon>Pleosporales</taxon>
        <taxon>Lophiostomataceae</taxon>
        <taxon>Lophiostoma</taxon>
    </lineage>
</organism>
<dbReference type="EMBL" id="MU004368">
    <property type="protein sequence ID" value="KAF2654190.1"/>
    <property type="molecule type" value="Genomic_DNA"/>
</dbReference>
<dbReference type="PANTHER" id="PTHR10491">
    <property type="entry name" value="DTDP-4-DEHYDRORHAMNOSE REDUCTASE"/>
    <property type="match status" value="1"/>
</dbReference>
<protein>
    <submittedName>
        <fullName evidence="2">NAD(P)-binding protein</fullName>
    </submittedName>
</protein>
<name>A0A6A6T351_9PLEO</name>
<dbReference type="AlphaFoldDB" id="A0A6A6T351"/>
<dbReference type="Pfam" id="PF01370">
    <property type="entry name" value="Epimerase"/>
    <property type="match status" value="1"/>
</dbReference>
<dbReference type="GO" id="GO:0048269">
    <property type="term" value="C:methionine adenosyltransferase complex"/>
    <property type="evidence" value="ECO:0007669"/>
    <property type="project" value="TreeGrafter"/>
</dbReference>
<sequence>MAVMKIPQVFLLFGNGWIASQIKELLLASGKTVITSTIRTENREQVLSELDRHQATHVFNCAGLRGTPNADWCEDHQVEVTRSNILGVLNVVDCCFELGVHVTQFGSGCIYDQDEAHPLDGTGFTEDETPFYAGSTYSRSRLIAENAIRVYPNVLILRLRGPMAADLDQKNLVTRLMTYKKLINIPSSVSVLSNLLPGAVLMAEHGETGIYNLVNPKPCTNNQVMELARTYIRPALAWENFEVEDMNKVLKAPRANVTLDASKLVSKCKELGYAIEDSHTALEHMFIEMRNKGM</sequence>
<dbReference type="InterPro" id="IPR036291">
    <property type="entry name" value="NAD(P)-bd_dom_sf"/>
</dbReference>
<evidence type="ECO:0000313" key="3">
    <source>
        <dbReference type="Proteomes" id="UP000799324"/>
    </source>
</evidence>
<dbReference type="GO" id="GO:0006556">
    <property type="term" value="P:S-adenosylmethionine biosynthetic process"/>
    <property type="evidence" value="ECO:0007669"/>
    <property type="project" value="TreeGrafter"/>
</dbReference>
<evidence type="ECO:0000313" key="2">
    <source>
        <dbReference type="EMBL" id="KAF2654190.1"/>
    </source>
</evidence>
<dbReference type="InterPro" id="IPR001509">
    <property type="entry name" value="Epimerase_deHydtase"/>
</dbReference>
<dbReference type="SUPFAM" id="SSF51735">
    <property type="entry name" value="NAD(P)-binding Rossmann-fold domains"/>
    <property type="match status" value="1"/>
</dbReference>
<dbReference type="Gene3D" id="3.40.50.720">
    <property type="entry name" value="NAD(P)-binding Rossmann-like Domain"/>
    <property type="match status" value="1"/>
</dbReference>
<gene>
    <name evidence="2" type="ORF">K491DRAFT_679886</name>
</gene>
<dbReference type="OrthoDB" id="16464at2759"/>
<dbReference type="Proteomes" id="UP000799324">
    <property type="component" value="Unassembled WGS sequence"/>
</dbReference>
<keyword evidence="3" id="KW-1185">Reference proteome</keyword>
<dbReference type="GO" id="GO:0048270">
    <property type="term" value="F:methionine adenosyltransferase regulator activity"/>
    <property type="evidence" value="ECO:0007669"/>
    <property type="project" value="TreeGrafter"/>
</dbReference>
<proteinExistence type="predicted"/>